<dbReference type="InterPro" id="IPR033749">
    <property type="entry name" value="Polyprenyl_synt_CS"/>
</dbReference>
<proteinExistence type="inferred from homology"/>
<dbReference type="EC" id="2.5.1.10" evidence="7"/>
<keyword evidence="5" id="KW-0460">Magnesium</keyword>
<evidence type="ECO:0000256" key="6">
    <source>
        <dbReference type="RuleBase" id="RU004466"/>
    </source>
</evidence>
<dbReference type="GO" id="GO:0004337">
    <property type="term" value="F:(2E,6E)-farnesyl diphosphate synthase activity"/>
    <property type="evidence" value="ECO:0007669"/>
    <property type="project" value="UniProtKB-EC"/>
</dbReference>
<dbReference type="EMBL" id="JAGGMS010000001">
    <property type="protein sequence ID" value="MBP2185789.1"/>
    <property type="molecule type" value="Genomic_DNA"/>
</dbReference>
<dbReference type="Gene3D" id="1.10.600.10">
    <property type="entry name" value="Farnesyl Diphosphate Synthase"/>
    <property type="match status" value="1"/>
</dbReference>
<comment type="caution">
    <text evidence="7">The sequence shown here is derived from an EMBL/GenBank/DDBJ whole genome shotgun (WGS) entry which is preliminary data.</text>
</comment>
<protein>
    <submittedName>
        <fullName evidence="7">Geranylgeranyl diphosphate synthase type I</fullName>
        <ecNumber evidence="7">2.5.1.1</ecNumber>
        <ecNumber evidence="7">2.5.1.10</ecNumber>
        <ecNumber evidence="7">2.5.1.29</ecNumber>
    </submittedName>
</protein>
<keyword evidence="8" id="KW-1185">Reference proteome</keyword>
<evidence type="ECO:0000313" key="8">
    <source>
        <dbReference type="Proteomes" id="UP000741013"/>
    </source>
</evidence>
<dbReference type="EC" id="2.5.1.29" evidence="7"/>
<reference evidence="7 8" key="1">
    <citation type="submission" date="2021-03" db="EMBL/GenBank/DDBJ databases">
        <title>Sequencing the genomes of 1000 actinobacteria strains.</title>
        <authorList>
            <person name="Klenk H.-P."/>
        </authorList>
    </citation>
    <scope>NUCLEOTIDE SEQUENCE [LARGE SCALE GENOMIC DNA]</scope>
    <source>
        <strain evidence="7 8">DSM 45510</strain>
    </source>
</reference>
<dbReference type="SFLD" id="SFLDS00005">
    <property type="entry name" value="Isoprenoid_Synthase_Type_I"/>
    <property type="match status" value="1"/>
</dbReference>
<dbReference type="CDD" id="cd00685">
    <property type="entry name" value="Trans_IPPS_HT"/>
    <property type="match status" value="1"/>
</dbReference>
<dbReference type="InterPro" id="IPR000092">
    <property type="entry name" value="Polyprenyl_synt"/>
</dbReference>
<dbReference type="SUPFAM" id="SSF48576">
    <property type="entry name" value="Terpenoid synthases"/>
    <property type="match status" value="1"/>
</dbReference>
<gene>
    <name evidence="7" type="ORF">JOM49_007315</name>
</gene>
<evidence type="ECO:0000256" key="2">
    <source>
        <dbReference type="ARBA" id="ARBA00006706"/>
    </source>
</evidence>
<keyword evidence="3 6" id="KW-0808">Transferase</keyword>
<dbReference type="Proteomes" id="UP000741013">
    <property type="component" value="Unassembled WGS sequence"/>
</dbReference>
<comment type="cofactor">
    <cofactor evidence="1">
        <name>Mg(2+)</name>
        <dbReference type="ChEBI" id="CHEBI:18420"/>
    </cofactor>
</comment>
<dbReference type="InterPro" id="IPR008949">
    <property type="entry name" value="Isoprenoid_synthase_dom_sf"/>
</dbReference>
<dbReference type="GO" id="GO:0004311">
    <property type="term" value="F:geranylgeranyl diphosphate synthase activity"/>
    <property type="evidence" value="ECO:0007669"/>
    <property type="project" value="UniProtKB-EC"/>
</dbReference>
<accession>A0ABS4Q277</accession>
<dbReference type="PANTHER" id="PTHR12001:SF85">
    <property type="entry name" value="SHORT CHAIN ISOPRENYL DIPHOSPHATE SYNTHASE"/>
    <property type="match status" value="1"/>
</dbReference>
<dbReference type="GO" id="GO:0004161">
    <property type="term" value="F:dimethylallyltranstransferase activity"/>
    <property type="evidence" value="ECO:0007669"/>
    <property type="project" value="UniProtKB-EC"/>
</dbReference>
<dbReference type="SFLD" id="SFLDG01017">
    <property type="entry name" value="Polyprenyl_Transferase_Like"/>
    <property type="match status" value="1"/>
</dbReference>
<evidence type="ECO:0000256" key="5">
    <source>
        <dbReference type="ARBA" id="ARBA00022842"/>
    </source>
</evidence>
<dbReference type="EC" id="2.5.1.1" evidence="7"/>
<name>A0ABS4Q277_9PSEU</name>
<organism evidence="7 8">
    <name type="scientific">Amycolatopsis magusensis</name>
    <dbReference type="NCBI Taxonomy" id="882444"/>
    <lineage>
        <taxon>Bacteria</taxon>
        <taxon>Bacillati</taxon>
        <taxon>Actinomycetota</taxon>
        <taxon>Actinomycetes</taxon>
        <taxon>Pseudonocardiales</taxon>
        <taxon>Pseudonocardiaceae</taxon>
        <taxon>Amycolatopsis</taxon>
    </lineage>
</organism>
<evidence type="ECO:0000256" key="1">
    <source>
        <dbReference type="ARBA" id="ARBA00001946"/>
    </source>
</evidence>
<evidence type="ECO:0000256" key="4">
    <source>
        <dbReference type="ARBA" id="ARBA00022723"/>
    </source>
</evidence>
<keyword evidence="4" id="KW-0479">Metal-binding</keyword>
<dbReference type="Pfam" id="PF00348">
    <property type="entry name" value="polyprenyl_synt"/>
    <property type="match status" value="1"/>
</dbReference>
<dbReference type="PROSITE" id="PS00723">
    <property type="entry name" value="POLYPRENYL_SYNTHASE_1"/>
    <property type="match status" value="1"/>
</dbReference>
<dbReference type="PANTHER" id="PTHR12001">
    <property type="entry name" value="GERANYLGERANYL PYROPHOSPHATE SYNTHASE"/>
    <property type="match status" value="1"/>
</dbReference>
<evidence type="ECO:0000313" key="7">
    <source>
        <dbReference type="EMBL" id="MBP2185789.1"/>
    </source>
</evidence>
<dbReference type="RefSeq" id="WP_209668631.1">
    <property type="nucleotide sequence ID" value="NZ_JAGGMS010000001.1"/>
</dbReference>
<comment type="similarity">
    <text evidence="2 6">Belongs to the FPP/GGPP synthase family.</text>
</comment>
<sequence>MTAIHEVTSSPAVEDVRRALTERWSGAGHRVAEISGYALLAPGKLLRPLLLVTAAEAVGGSREQVLPAALAVEYLHVASLIHDDIIDGDDLRRGRPAVHARFGTPDAIVTGDALILGLFSAVAECASLGVPEPAVLAAVRALSEAGEDLCRGQVQEALLDTEVLAAGADHCLTAYLEVASLKTGALFRGACRAGALLGGGSPAEVAAITGFAEHAGLAFQMHDDLLPFLGDPSVTGKPGTSDAANLRLTFPVLLAVREAGSRSLERILGGGFTPERTLAELRELVTTTGALDLARARAEEEVALARAELGTLPSTEATGLLGAIAEAAVRRDR</sequence>
<evidence type="ECO:0000256" key="3">
    <source>
        <dbReference type="ARBA" id="ARBA00022679"/>
    </source>
</evidence>